<sequence>MGGAQRNARKRKQQANQATKALSAARGSSNDRRNVIIGVVVVVVLAVAVIGGVLYTNKQAAKNADSIPVSNAHAQYETKFDPKGVVQAGNQSAKTTVDIYEDFLCPGCGGFEKLYGEQIEKALADGKIKVNYHTIAILDNQSRPAGYSTLAANAALCAASTDKFPDFHSTLFAQQPKEGAKGYTNEQLVKLGQDLGISGGDFESCVRDEKNKDLVKKHTDEVTNDKSLEREANGRRGFFTPTVQVNGKLVDPSKEQDWLNKALQEAGS</sequence>
<keyword evidence="7" id="KW-0472">Membrane</keyword>
<organism evidence="9 10">
    <name type="scientific">Longimycelium tulufanense</name>
    <dbReference type="NCBI Taxonomy" id="907463"/>
    <lineage>
        <taxon>Bacteria</taxon>
        <taxon>Bacillati</taxon>
        <taxon>Actinomycetota</taxon>
        <taxon>Actinomycetes</taxon>
        <taxon>Pseudonocardiales</taxon>
        <taxon>Pseudonocardiaceae</taxon>
        <taxon>Longimycelium</taxon>
    </lineage>
</organism>
<evidence type="ECO:0000256" key="7">
    <source>
        <dbReference type="SAM" id="Phobius"/>
    </source>
</evidence>
<dbReference type="PANTHER" id="PTHR13887">
    <property type="entry name" value="GLUTATHIONE S-TRANSFERASE KAPPA"/>
    <property type="match status" value="1"/>
</dbReference>
<comment type="similarity">
    <text evidence="1">Belongs to the thioredoxin family. DsbA subfamily.</text>
</comment>
<keyword evidence="7" id="KW-1133">Transmembrane helix</keyword>
<keyword evidence="7" id="KW-0812">Transmembrane</keyword>
<feature type="domain" description="Thioredoxin-like fold" evidence="8">
    <location>
        <begin position="88"/>
        <end position="264"/>
    </location>
</feature>
<accession>A0A8J3FV73</accession>
<gene>
    <name evidence="9" type="ORF">GCM10012275_10930</name>
</gene>
<keyword evidence="5" id="KW-0676">Redox-active center</keyword>
<dbReference type="Pfam" id="PF13462">
    <property type="entry name" value="Thioredoxin_4"/>
    <property type="match status" value="1"/>
</dbReference>
<feature type="region of interest" description="Disordered" evidence="6">
    <location>
        <begin position="1"/>
        <end position="26"/>
    </location>
</feature>
<dbReference type="SUPFAM" id="SSF52833">
    <property type="entry name" value="Thioredoxin-like"/>
    <property type="match status" value="1"/>
</dbReference>
<comment type="caution">
    <text evidence="9">The sequence shown here is derived from an EMBL/GenBank/DDBJ whole genome shotgun (WGS) entry which is preliminary data.</text>
</comment>
<reference evidence="9" key="1">
    <citation type="journal article" date="2014" name="Int. J. Syst. Evol. Microbiol.">
        <title>Complete genome sequence of Corynebacterium casei LMG S-19264T (=DSM 44701T), isolated from a smear-ripened cheese.</title>
        <authorList>
            <consortium name="US DOE Joint Genome Institute (JGI-PGF)"/>
            <person name="Walter F."/>
            <person name="Albersmeier A."/>
            <person name="Kalinowski J."/>
            <person name="Ruckert C."/>
        </authorList>
    </citation>
    <scope>NUCLEOTIDE SEQUENCE</scope>
    <source>
        <strain evidence="9">CGMCC 4.5737</strain>
    </source>
</reference>
<dbReference type="InterPro" id="IPR012336">
    <property type="entry name" value="Thioredoxin-like_fold"/>
</dbReference>
<dbReference type="AlphaFoldDB" id="A0A8J3FV73"/>
<protein>
    <submittedName>
        <fullName evidence="9">Membrane protein</fullName>
    </submittedName>
</protein>
<dbReference type="InterPro" id="IPR036249">
    <property type="entry name" value="Thioredoxin-like_sf"/>
</dbReference>
<evidence type="ECO:0000256" key="1">
    <source>
        <dbReference type="ARBA" id="ARBA00005791"/>
    </source>
</evidence>
<evidence type="ECO:0000256" key="5">
    <source>
        <dbReference type="ARBA" id="ARBA00023284"/>
    </source>
</evidence>
<dbReference type="GO" id="GO:0016491">
    <property type="term" value="F:oxidoreductase activity"/>
    <property type="evidence" value="ECO:0007669"/>
    <property type="project" value="UniProtKB-KW"/>
</dbReference>
<evidence type="ECO:0000256" key="6">
    <source>
        <dbReference type="SAM" id="MobiDB-lite"/>
    </source>
</evidence>
<dbReference type="RefSeq" id="WP_189054534.1">
    <property type="nucleotide sequence ID" value="NZ_BMMK01000003.1"/>
</dbReference>
<evidence type="ECO:0000313" key="10">
    <source>
        <dbReference type="Proteomes" id="UP000637578"/>
    </source>
</evidence>
<keyword evidence="3" id="KW-0560">Oxidoreductase</keyword>
<keyword evidence="2" id="KW-0732">Signal</keyword>
<dbReference type="Proteomes" id="UP000637578">
    <property type="component" value="Unassembled WGS sequence"/>
</dbReference>
<keyword evidence="4" id="KW-1015">Disulfide bond</keyword>
<keyword evidence="10" id="KW-1185">Reference proteome</keyword>
<reference evidence="9" key="2">
    <citation type="submission" date="2020-09" db="EMBL/GenBank/DDBJ databases">
        <authorList>
            <person name="Sun Q."/>
            <person name="Zhou Y."/>
        </authorList>
    </citation>
    <scope>NUCLEOTIDE SEQUENCE</scope>
    <source>
        <strain evidence="9">CGMCC 4.5737</strain>
    </source>
</reference>
<dbReference type="PANTHER" id="PTHR13887:SF14">
    <property type="entry name" value="DISULFIDE BOND FORMATION PROTEIN D"/>
    <property type="match status" value="1"/>
</dbReference>
<dbReference type="Gene3D" id="3.40.30.10">
    <property type="entry name" value="Glutaredoxin"/>
    <property type="match status" value="1"/>
</dbReference>
<evidence type="ECO:0000259" key="8">
    <source>
        <dbReference type="Pfam" id="PF13462"/>
    </source>
</evidence>
<evidence type="ECO:0000256" key="3">
    <source>
        <dbReference type="ARBA" id="ARBA00023002"/>
    </source>
</evidence>
<evidence type="ECO:0000256" key="4">
    <source>
        <dbReference type="ARBA" id="ARBA00023157"/>
    </source>
</evidence>
<proteinExistence type="inferred from homology"/>
<dbReference type="EMBL" id="BMMK01000003">
    <property type="protein sequence ID" value="GGM41772.1"/>
    <property type="molecule type" value="Genomic_DNA"/>
</dbReference>
<evidence type="ECO:0000256" key="2">
    <source>
        <dbReference type="ARBA" id="ARBA00022729"/>
    </source>
</evidence>
<name>A0A8J3FV73_9PSEU</name>
<evidence type="ECO:0000313" key="9">
    <source>
        <dbReference type="EMBL" id="GGM41772.1"/>
    </source>
</evidence>
<feature type="transmembrane region" description="Helical" evidence="7">
    <location>
        <begin position="35"/>
        <end position="55"/>
    </location>
</feature>